<feature type="compositionally biased region" description="Polar residues" evidence="1">
    <location>
        <begin position="358"/>
        <end position="369"/>
    </location>
</feature>
<organism evidence="2">
    <name type="scientific">Phialomyces arenicola</name>
    <dbReference type="NCBI Taxonomy" id="168477"/>
    <lineage>
        <taxon>Eukaryota</taxon>
        <taxon>Fungi</taxon>
        <taxon>Dikarya</taxon>
        <taxon>Ascomycota</taxon>
        <taxon>Pezizomycotina</taxon>
        <taxon>Eurotiomycetes</taxon>
        <taxon>Eurotiomycetidae</taxon>
        <taxon>Eurotiales</taxon>
        <taxon>Aspergillaceae</taxon>
        <taxon>Phialomyces</taxon>
    </lineage>
</organism>
<feature type="region of interest" description="Disordered" evidence="1">
    <location>
        <begin position="151"/>
        <end position="204"/>
    </location>
</feature>
<sequence length="751" mass="82827">MEFLESTNQTTLTSNRNLDPEVFQMVGGEWKSQDLMLMNELCVDFRHKLLDILSTSCQSSFIEARKLAEEGLLDILDRISSLSGSEDLPDAPSPSLFAFSPDENAQNVSSPATTDVVFDKMTIDRQSETALLRANYTPDIFQYLNDFDPTTAEDPGLTRSSTSAESGVTDQLPIPPHGIIGPKDLSLRSERDQSPGIGHPADYEMQGVSSDVSFIRALDSMGPFSGMPLFSEDSDNLNTAPDCLSFFDFDPLSEGGVFLRTSRSLSPQPNQSEEAVGGGKAPSGEMPPEADQPVGVAATPRSLSDINSRRIRTPHGGPASQVPSPINTAPSPEGPRETEMPTGVENVAITCEQRPSRRTTSPVSLGKQATSSARRTLTSRSSRGRSVPSLVSERHDIPQTQDASDSSEETGGEMGDIYAMSSTAWARYTPNHLPSAEKVLAAFNSQLGESKRPVALLLTRLLYAIGSPDAVEQLRHALSLARKNSFLPVSRGSNDLATTVHALDQLDSVTTLSHILRRYYLVRLLEHRTRLEQDHTTAKLAWKGSKRRLKYDCAKIELLKKGDKGALAVEVSPTSNVRPKYRSKSQALTDLMQMLYPGLEPVPEGNRSSQDCVYSRKLTKLRNRLSCARNWYQFEQTFRWGILALIPCAGRFSISIDQVEKLPSDTLKIFLTYLQEYRGPFLHRLSHALSKDLFDVLAQTDMTHVFQFEEVEENSFSDVLYDTDQLLELCMPVSQRTGLVTPDPTAAEISP</sequence>
<dbReference type="AlphaFoldDB" id="A0A6H0XBD1"/>
<protein>
    <submittedName>
        <fullName evidence="2">HYP</fullName>
    </submittedName>
</protein>
<gene>
    <name evidence="2" type="primary">hyp</name>
</gene>
<accession>A0A6H0XBD1</accession>
<feature type="compositionally biased region" description="Polar residues" evidence="1">
    <location>
        <begin position="321"/>
        <end position="330"/>
    </location>
</feature>
<feature type="compositionally biased region" description="Polar residues" evidence="1">
    <location>
        <begin position="158"/>
        <end position="169"/>
    </location>
</feature>
<dbReference type="EMBL" id="MN518690">
    <property type="protein sequence ID" value="QIW91882.1"/>
    <property type="molecule type" value="Genomic_DNA"/>
</dbReference>
<feature type="compositionally biased region" description="Low complexity" evidence="1">
    <location>
        <begin position="370"/>
        <end position="386"/>
    </location>
</feature>
<feature type="compositionally biased region" description="Polar residues" evidence="1">
    <location>
        <begin position="262"/>
        <end position="273"/>
    </location>
</feature>
<evidence type="ECO:0000313" key="2">
    <source>
        <dbReference type="EMBL" id="QIW91882.1"/>
    </source>
</evidence>
<feature type="region of interest" description="Disordered" evidence="1">
    <location>
        <begin position="262"/>
        <end position="296"/>
    </location>
</feature>
<proteinExistence type="predicted"/>
<evidence type="ECO:0000256" key="1">
    <source>
        <dbReference type="SAM" id="MobiDB-lite"/>
    </source>
</evidence>
<reference evidence="2" key="1">
    <citation type="journal article" date="2020" name="Environ. Microbiol.">
        <title>Acrophiarin (antibiotic S31794/F-1) from Penicillium arenicola shares biosynthetic features with both Aspergillus- and Leotiomycete-type echinocandins.</title>
        <authorList>
            <person name="Lan N."/>
            <person name="Perlatti B."/>
            <person name="Kvitek D.J."/>
            <person name="Wiemann P."/>
            <person name="Harvey C.J.B."/>
            <person name="Frisvad J."/>
            <person name="An Z."/>
            <person name="Bills G.F."/>
        </authorList>
    </citation>
    <scope>NUCLEOTIDE SEQUENCE</scope>
    <source>
        <strain evidence="2">NRRL 8095</strain>
    </source>
</reference>
<name>A0A6H0XBD1_9EURO</name>
<feature type="region of interest" description="Disordered" evidence="1">
    <location>
        <begin position="308"/>
        <end position="414"/>
    </location>
</feature>